<proteinExistence type="predicted"/>
<dbReference type="SUPFAM" id="SSF101386">
    <property type="entry name" value="all-alpha NTP pyrophosphatases"/>
    <property type="match status" value="1"/>
</dbReference>
<dbReference type="Pfam" id="PF08761">
    <property type="entry name" value="dUTPase_2"/>
    <property type="match status" value="1"/>
</dbReference>
<dbReference type="RefSeq" id="WP_093044234.1">
    <property type="nucleotide sequence ID" value="NZ_FNQR01000005.1"/>
</dbReference>
<dbReference type="InterPro" id="IPR016947">
    <property type="entry name" value="UCP030140"/>
</dbReference>
<dbReference type="STRING" id="571932.SAMN05421743_105119"/>
<dbReference type="EMBL" id="FNQR01000005">
    <property type="protein sequence ID" value="SEA50603.1"/>
    <property type="molecule type" value="Genomic_DNA"/>
</dbReference>
<gene>
    <name evidence="1" type="ORF">SAMN05421743_105119</name>
</gene>
<protein>
    <submittedName>
        <fullName evidence="1">Dimeric dUTPase, all-alpha-NTP-PPase (MazG) superfamily</fullName>
    </submittedName>
</protein>
<organism evidence="1 2">
    <name type="scientific">Thalassobacillus cyri</name>
    <dbReference type="NCBI Taxonomy" id="571932"/>
    <lineage>
        <taxon>Bacteria</taxon>
        <taxon>Bacillati</taxon>
        <taxon>Bacillota</taxon>
        <taxon>Bacilli</taxon>
        <taxon>Bacillales</taxon>
        <taxon>Bacillaceae</taxon>
        <taxon>Thalassobacillus</taxon>
    </lineage>
</organism>
<dbReference type="Proteomes" id="UP000198584">
    <property type="component" value="Unassembled WGS sequence"/>
</dbReference>
<sequence>MNWDELFHTQLQLDRYIEANHKLEEADLFENKVLALLVEVGELANETRCFKFWSQKSASPEGVILEEYVDGLHFMLSLGLEKDLRYEKQSIERVYDLTEGFHQVYENIIKFKSVPDKQNFQQMFSTFLSLGAGLGFSEQAIQSAYHKKNARNHQRQDEGY</sequence>
<evidence type="ECO:0000313" key="1">
    <source>
        <dbReference type="EMBL" id="SEA50603.1"/>
    </source>
</evidence>
<dbReference type="AlphaFoldDB" id="A0A1H4BR75"/>
<evidence type="ECO:0000313" key="2">
    <source>
        <dbReference type="Proteomes" id="UP000198584"/>
    </source>
</evidence>
<keyword evidence="2" id="KW-1185">Reference proteome</keyword>
<accession>A0A1H4BR75</accession>
<dbReference type="CDD" id="cd11527">
    <property type="entry name" value="NTP-PPase_dUTPase"/>
    <property type="match status" value="1"/>
</dbReference>
<dbReference type="InterPro" id="IPR014871">
    <property type="entry name" value="dUTPase/dCTP_pyrophosphatase"/>
</dbReference>
<name>A0A1H4BR75_9BACI</name>
<dbReference type="Gene3D" id="1.10.4010.10">
    <property type="entry name" value="Type II deoxyuridine triphosphatase"/>
    <property type="match status" value="1"/>
</dbReference>
<reference evidence="1 2" key="1">
    <citation type="submission" date="2016-10" db="EMBL/GenBank/DDBJ databases">
        <authorList>
            <person name="de Groot N.N."/>
        </authorList>
    </citation>
    <scope>NUCLEOTIDE SEQUENCE [LARGE SCALE GENOMIC DNA]</scope>
    <source>
        <strain evidence="1 2">CCM7597</strain>
    </source>
</reference>
<dbReference type="PIRSF" id="PIRSF030140">
    <property type="entry name" value="UCP030140"/>
    <property type="match status" value="1"/>
</dbReference>
<dbReference type="OrthoDB" id="5506143at2"/>